<dbReference type="Proteomes" id="UP000281112">
    <property type="component" value="Unassembled WGS sequence"/>
</dbReference>
<evidence type="ECO:0000259" key="1">
    <source>
        <dbReference type="Pfam" id="PF00561"/>
    </source>
</evidence>
<organism evidence="2 3">
    <name type="scientific">Vibrio viridaestus</name>
    <dbReference type="NCBI Taxonomy" id="2487322"/>
    <lineage>
        <taxon>Bacteria</taxon>
        <taxon>Pseudomonadati</taxon>
        <taxon>Pseudomonadota</taxon>
        <taxon>Gammaproteobacteria</taxon>
        <taxon>Vibrionales</taxon>
        <taxon>Vibrionaceae</taxon>
        <taxon>Vibrio</taxon>
    </lineage>
</organism>
<dbReference type="RefSeq" id="WP_124937306.1">
    <property type="nucleotide sequence ID" value="NZ_RJVQ01000004.1"/>
</dbReference>
<dbReference type="SUPFAM" id="SSF53474">
    <property type="entry name" value="alpha/beta-Hydrolases"/>
    <property type="match status" value="1"/>
</dbReference>
<dbReference type="PANTHER" id="PTHR43798:SF29">
    <property type="entry name" value="AB HYDROLASE-1 DOMAIN-CONTAINING PROTEIN"/>
    <property type="match status" value="1"/>
</dbReference>
<comment type="caution">
    <text evidence="2">The sequence shown here is derived from an EMBL/GenBank/DDBJ whole genome shotgun (WGS) entry which is preliminary data.</text>
</comment>
<sequence length="271" mass="30683">MPMFKIDDKSMHYLDVGDGEVLLFGHSYLWDSEMWRAQIDVLSQQYRCIVPDFWAHGQSDFHPSSMSNLTDYANHMILLMDHLNIEQFSIVGLSVGGMWGAELVALVPHRVKSLVLADTFVGLEPEVNHNKYFAMLNTITANKSIPPAMLEQVVPIFFSRQSVELKMDYVAAFRSYLETISGDKTTEIAEIGKMIFGRRDMCDEVEKFALPTLILVGSEDNPRPVLESYLMNDLISGSELVIIPQAGHISSVEQPHLVTETLERFFSNIYS</sequence>
<accession>A0A3N9TF90</accession>
<dbReference type="InterPro" id="IPR000073">
    <property type="entry name" value="AB_hydrolase_1"/>
</dbReference>
<keyword evidence="2" id="KW-0378">Hydrolase</keyword>
<gene>
    <name evidence="2" type="ORF">EES38_11310</name>
</gene>
<protein>
    <submittedName>
        <fullName evidence="2">Alpha/beta hydrolase</fullName>
    </submittedName>
</protein>
<dbReference type="EMBL" id="RJVQ01000004">
    <property type="protein sequence ID" value="RQW62908.1"/>
    <property type="molecule type" value="Genomic_DNA"/>
</dbReference>
<reference evidence="2 3" key="1">
    <citation type="submission" date="2018-11" db="EMBL/GenBank/DDBJ databases">
        <title>Vibrio LJC006 sp. nov., isolated from seawater during the bloom of the enteromorpha.</title>
        <authorList>
            <person name="Liang J."/>
        </authorList>
    </citation>
    <scope>NUCLEOTIDE SEQUENCE [LARGE SCALE GENOMIC DNA]</scope>
    <source>
        <strain evidence="2 3">LJC006</strain>
    </source>
</reference>
<keyword evidence="3" id="KW-1185">Reference proteome</keyword>
<evidence type="ECO:0000313" key="3">
    <source>
        <dbReference type="Proteomes" id="UP000281112"/>
    </source>
</evidence>
<dbReference type="Pfam" id="PF00561">
    <property type="entry name" value="Abhydrolase_1"/>
    <property type="match status" value="1"/>
</dbReference>
<dbReference type="GO" id="GO:0016787">
    <property type="term" value="F:hydrolase activity"/>
    <property type="evidence" value="ECO:0007669"/>
    <property type="project" value="UniProtKB-KW"/>
</dbReference>
<feature type="domain" description="AB hydrolase-1" evidence="1">
    <location>
        <begin position="21"/>
        <end position="253"/>
    </location>
</feature>
<dbReference type="InterPro" id="IPR050266">
    <property type="entry name" value="AB_hydrolase_sf"/>
</dbReference>
<dbReference type="Gene3D" id="3.40.50.1820">
    <property type="entry name" value="alpha/beta hydrolase"/>
    <property type="match status" value="1"/>
</dbReference>
<evidence type="ECO:0000313" key="2">
    <source>
        <dbReference type="EMBL" id="RQW62908.1"/>
    </source>
</evidence>
<dbReference type="OrthoDB" id="9779853at2"/>
<dbReference type="AlphaFoldDB" id="A0A3N9TF90"/>
<proteinExistence type="predicted"/>
<name>A0A3N9TF90_9VIBR</name>
<dbReference type="InterPro" id="IPR029058">
    <property type="entry name" value="AB_hydrolase_fold"/>
</dbReference>
<dbReference type="PANTHER" id="PTHR43798">
    <property type="entry name" value="MONOACYLGLYCEROL LIPASE"/>
    <property type="match status" value="1"/>
</dbReference>
<dbReference type="PRINTS" id="PR00111">
    <property type="entry name" value="ABHYDROLASE"/>
</dbReference>